<protein>
    <recommendedName>
        <fullName evidence="2">Interferon-related developmental regulator N-terminal domain-containing protein</fullName>
    </recommendedName>
</protein>
<organism evidence="3 4">
    <name type="scientific">Digitaria exilis</name>
    <dbReference type="NCBI Taxonomy" id="1010633"/>
    <lineage>
        <taxon>Eukaryota</taxon>
        <taxon>Viridiplantae</taxon>
        <taxon>Streptophyta</taxon>
        <taxon>Embryophyta</taxon>
        <taxon>Tracheophyta</taxon>
        <taxon>Spermatophyta</taxon>
        <taxon>Magnoliopsida</taxon>
        <taxon>Liliopsida</taxon>
        <taxon>Poales</taxon>
        <taxon>Poaceae</taxon>
        <taxon>PACMAD clade</taxon>
        <taxon>Panicoideae</taxon>
        <taxon>Panicodae</taxon>
        <taxon>Paniceae</taxon>
        <taxon>Anthephorinae</taxon>
        <taxon>Digitaria</taxon>
    </lineage>
</organism>
<evidence type="ECO:0000256" key="1">
    <source>
        <dbReference type="ARBA" id="ARBA00008828"/>
    </source>
</evidence>
<dbReference type="SUPFAM" id="SSF48371">
    <property type="entry name" value="ARM repeat"/>
    <property type="match status" value="1"/>
</dbReference>
<dbReference type="Proteomes" id="UP000636709">
    <property type="component" value="Unassembled WGS sequence"/>
</dbReference>
<dbReference type="InterPro" id="IPR011989">
    <property type="entry name" value="ARM-like"/>
</dbReference>
<dbReference type="Gene3D" id="1.25.10.10">
    <property type="entry name" value="Leucine-rich Repeat Variant"/>
    <property type="match status" value="1"/>
</dbReference>
<evidence type="ECO:0000313" key="3">
    <source>
        <dbReference type="EMBL" id="KAF8657717.1"/>
    </source>
</evidence>
<evidence type="ECO:0000259" key="2">
    <source>
        <dbReference type="Pfam" id="PF05004"/>
    </source>
</evidence>
<dbReference type="AlphaFoldDB" id="A0A835AFM0"/>
<feature type="domain" description="Interferon-related developmental regulator N-terminal" evidence="2">
    <location>
        <begin position="17"/>
        <end position="308"/>
    </location>
</feature>
<accession>A0A835AFM0</accession>
<dbReference type="OrthoDB" id="686784at2759"/>
<comment type="caution">
    <text evidence="3">The sequence shown here is derived from an EMBL/GenBank/DDBJ whole genome shotgun (WGS) entry which is preliminary data.</text>
</comment>
<dbReference type="EMBL" id="JACEFO010002487">
    <property type="protein sequence ID" value="KAF8657717.1"/>
    <property type="molecule type" value="Genomic_DNA"/>
</dbReference>
<dbReference type="InterPro" id="IPR039777">
    <property type="entry name" value="IFRD"/>
</dbReference>
<name>A0A835AFM0_9POAL</name>
<dbReference type="PANTHER" id="PTHR12354">
    <property type="entry name" value="INTERFERON-RELATED DEVELOPMENTAL REGULATOR"/>
    <property type="match status" value="1"/>
</dbReference>
<dbReference type="Pfam" id="PF05004">
    <property type="entry name" value="IFRD"/>
    <property type="match status" value="1"/>
</dbReference>
<evidence type="ECO:0000313" key="4">
    <source>
        <dbReference type="Proteomes" id="UP000636709"/>
    </source>
</evidence>
<dbReference type="InterPro" id="IPR007701">
    <property type="entry name" value="Interferon-rel_develop_reg_N"/>
</dbReference>
<reference evidence="3" key="1">
    <citation type="submission" date="2020-07" db="EMBL/GenBank/DDBJ databases">
        <title>Genome sequence and genetic diversity analysis of an under-domesticated orphan crop, white fonio (Digitaria exilis).</title>
        <authorList>
            <person name="Bennetzen J.L."/>
            <person name="Chen S."/>
            <person name="Ma X."/>
            <person name="Wang X."/>
            <person name="Yssel A.E.J."/>
            <person name="Chaluvadi S.R."/>
            <person name="Johnson M."/>
            <person name="Gangashetty P."/>
            <person name="Hamidou F."/>
            <person name="Sanogo M.D."/>
            <person name="Zwaenepoel A."/>
            <person name="Wallace J."/>
            <person name="Van De Peer Y."/>
            <person name="Van Deynze A."/>
        </authorList>
    </citation>
    <scope>NUCLEOTIDE SEQUENCE</scope>
    <source>
        <tissue evidence="3">Leaves</tissue>
    </source>
</reference>
<proteinExistence type="inferred from homology"/>
<keyword evidence="4" id="KW-1185">Reference proteome</keyword>
<dbReference type="InterPro" id="IPR016024">
    <property type="entry name" value="ARM-type_fold"/>
</dbReference>
<comment type="similarity">
    <text evidence="1">Belongs to the IFRD family.</text>
</comment>
<dbReference type="PANTHER" id="PTHR12354:SF11">
    <property type="entry name" value="OS02G0219050 PROTEIN"/>
    <property type="match status" value="1"/>
</dbReference>
<gene>
    <name evidence="3" type="ORF">HU200_059874</name>
</gene>
<sequence length="422" mass="45889">MGRLHTSADFIVRDERPFNPKDAEDTLELLDLCVEALQDSRHATREKALAELAGALEHQLPALDELDGRCFSIFTLCRVCVKEGSPKEVRLAYRAVGLLALTLRSGPSELLFHSVQPLARAFRERDDAPPVTTVAAIDCLAAVTFAGARGRDDAERSLKALLDHLITPSAAVSSSRSASKISGGGARRKTITPQVLVAAVSAWAFLVTTMVSEADALIRKADGAAWNAAVATLAGLLDHDDRGVRMAAGEALAVCVELNLTRHALRRDMDAVAAKVSELASEFPGRGSNNTTLPEQRDLFGQIAAFLEHGERPEKSLPTSVDGCVALRVSSWAKLAQLSFLGRFLGDGFEKHVQGNELLKEAFSYGAREGKVLSISKKKQGKKTPDKDSKVRRGSRSFLWDYPYRAHDDPETLLRIGWQALR</sequence>